<dbReference type="EMBL" id="FR773153">
    <property type="protein sequence ID" value="CBY92711.1"/>
    <property type="molecule type" value="Genomic_DNA"/>
</dbReference>
<keyword evidence="6" id="KW-1185">Reference proteome</keyword>
<protein>
    <submittedName>
        <fullName evidence="5">Type I restriction-modification system, S subunit</fullName>
    </submittedName>
</protein>
<dbReference type="AlphaFoldDB" id="E8ZHU0"/>
<accession>E8ZHU0</accession>
<name>E8ZHU0_MYCHL</name>
<dbReference type="GO" id="GO:0003677">
    <property type="term" value="F:DNA binding"/>
    <property type="evidence" value="ECO:0007669"/>
    <property type="project" value="UniProtKB-KW"/>
</dbReference>
<evidence type="ECO:0000256" key="1">
    <source>
        <dbReference type="ARBA" id="ARBA00010923"/>
    </source>
</evidence>
<comment type="similarity">
    <text evidence="1">Belongs to the type-I restriction system S methylase family.</text>
</comment>
<dbReference type="InterPro" id="IPR000055">
    <property type="entry name" value="Restrct_endonuc_typeI_TRD"/>
</dbReference>
<dbReference type="InterPro" id="IPR052021">
    <property type="entry name" value="Type-I_RS_S_subunit"/>
</dbReference>
<dbReference type="PANTHER" id="PTHR30408:SF12">
    <property type="entry name" value="TYPE I RESTRICTION ENZYME MJAVIII SPECIFICITY SUBUNIT"/>
    <property type="match status" value="1"/>
</dbReference>
<evidence type="ECO:0000313" key="5">
    <source>
        <dbReference type="EMBL" id="CBY92711.1"/>
    </source>
</evidence>
<organism evidence="5 6">
    <name type="scientific">Mycoplasma haemofelis (strain Langford 1)</name>
    <name type="common">Haemobartonella felis</name>
    <dbReference type="NCBI Taxonomy" id="941640"/>
    <lineage>
        <taxon>Bacteria</taxon>
        <taxon>Bacillati</taxon>
        <taxon>Mycoplasmatota</taxon>
        <taxon>Mollicutes</taxon>
        <taxon>Mycoplasmataceae</taxon>
        <taxon>Mycoplasma</taxon>
    </lineage>
</organism>
<dbReference type="REBASE" id="31967">
    <property type="entry name" value="S7.Mha1ORF7100P"/>
</dbReference>
<feature type="domain" description="Type I restriction modification DNA specificity" evidence="4">
    <location>
        <begin position="10"/>
        <end position="128"/>
    </location>
</feature>
<dbReference type="SUPFAM" id="SSF116734">
    <property type="entry name" value="DNA methylase specificity domain"/>
    <property type="match status" value="1"/>
</dbReference>
<dbReference type="PANTHER" id="PTHR30408">
    <property type="entry name" value="TYPE-1 RESTRICTION ENZYME ECOKI SPECIFICITY PROTEIN"/>
    <property type="match status" value="1"/>
</dbReference>
<dbReference type="GO" id="GO:0009307">
    <property type="term" value="P:DNA restriction-modification system"/>
    <property type="evidence" value="ECO:0007669"/>
    <property type="project" value="UniProtKB-KW"/>
</dbReference>
<sequence>MSFSKETQDVRYLKFGDVCKIRSGTRFYPQFQTNSGFPIVRVKNIRDGQITTEGLSYCDPKNHNSAIIRQGDIVMARAGRTGVVGINLTGREFFFNENVFKLVPNRRFVTSRYLYLFLSRHQDIKTKLKG</sequence>
<proteinExistence type="inferred from homology"/>
<dbReference type="Gene3D" id="3.90.220.20">
    <property type="entry name" value="DNA methylase specificity domains"/>
    <property type="match status" value="1"/>
</dbReference>
<dbReference type="HOGENOM" id="CLU_021095_5_1_14"/>
<reference evidence="5 6" key="1">
    <citation type="journal article" date="2011" name="J. Bacteriol.">
        <title>Complete genome sequence of Mycoplasma haemofelis, a hemotropic mycoplasma.</title>
        <authorList>
            <person name="Barker E.N."/>
            <person name="Helps C.R."/>
            <person name="Peters I.R."/>
            <person name="Darby A.C."/>
            <person name="Radford A.D."/>
            <person name="Tasker S."/>
        </authorList>
    </citation>
    <scope>NUCLEOTIDE SEQUENCE [LARGE SCALE GENOMIC DNA]</scope>
    <source>
        <strain evidence="5 6">Langford 1</strain>
    </source>
</reference>
<dbReference type="InterPro" id="IPR044946">
    <property type="entry name" value="Restrct_endonuc_typeI_TRD_sf"/>
</dbReference>
<dbReference type="KEGG" id="mha:HF1_07030"/>
<dbReference type="OrthoDB" id="396674at2"/>
<gene>
    <name evidence="5" type="primary">hsdS</name>
    <name evidence="5" type="ordered locus">HF1_07030</name>
</gene>
<evidence type="ECO:0000256" key="2">
    <source>
        <dbReference type="ARBA" id="ARBA00022747"/>
    </source>
</evidence>
<evidence type="ECO:0000259" key="4">
    <source>
        <dbReference type="Pfam" id="PF01420"/>
    </source>
</evidence>
<evidence type="ECO:0000313" key="6">
    <source>
        <dbReference type="Proteomes" id="UP000008637"/>
    </source>
</evidence>
<dbReference type="Pfam" id="PF01420">
    <property type="entry name" value="Methylase_S"/>
    <property type="match status" value="1"/>
</dbReference>
<keyword evidence="2" id="KW-0680">Restriction system</keyword>
<evidence type="ECO:0000256" key="3">
    <source>
        <dbReference type="ARBA" id="ARBA00023125"/>
    </source>
</evidence>
<dbReference type="Proteomes" id="UP000008637">
    <property type="component" value="Chromosome"/>
</dbReference>
<keyword evidence="3" id="KW-0238">DNA-binding</keyword>